<dbReference type="InterPro" id="IPR050834">
    <property type="entry name" value="Glycosyltransf_2"/>
</dbReference>
<feature type="domain" description="Glycosyltransferase 2-like" evidence="1">
    <location>
        <begin position="20"/>
        <end position="143"/>
    </location>
</feature>
<dbReference type="Gene3D" id="3.90.550.10">
    <property type="entry name" value="Spore Coat Polysaccharide Biosynthesis Protein SpsA, Chain A"/>
    <property type="match status" value="1"/>
</dbReference>
<protein>
    <recommendedName>
        <fullName evidence="1">Glycosyltransferase 2-like domain-containing protein</fullName>
    </recommendedName>
</protein>
<dbReference type="SUPFAM" id="SSF53448">
    <property type="entry name" value="Nucleotide-diphospho-sugar transferases"/>
    <property type="match status" value="1"/>
</dbReference>
<dbReference type="PANTHER" id="PTHR43685:SF2">
    <property type="entry name" value="GLYCOSYLTRANSFERASE 2-LIKE DOMAIN-CONTAINING PROTEIN"/>
    <property type="match status" value="1"/>
</dbReference>
<evidence type="ECO:0000313" key="3">
    <source>
        <dbReference type="Proteomes" id="UP000259610"/>
    </source>
</evidence>
<comment type="caution">
    <text evidence="2">The sequence shown here is derived from an EMBL/GenBank/DDBJ whole genome shotgun (WGS) entry which is preliminary data.</text>
</comment>
<dbReference type="InterPro" id="IPR001173">
    <property type="entry name" value="Glyco_trans_2-like"/>
</dbReference>
<dbReference type="Proteomes" id="UP000259610">
    <property type="component" value="Unassembled WGS sequence"/>
</dbReference>
<organism evidence="2 3">
    <name type="scientific">Hyphomonas adhaerens</name>
    <dbReference type="NCBI Taxonomy" id="81029"/>
    <lineage>
        <taxon>Bacteria</taxon>
        <taxon>Pseudomonadati</taxon>
        <taxon>Pseudomonadota</taxon>
        <taxon>Alphaproteobacteria</taxon>
        <taxon>Hyphomonadales</taxon>
        <taxon>Hyphomonadaceae</taxon>
        <taxon>Hyphomonas</taxon>
    </lineage>
</organism>
<gene>
    <name evidence="2" type="ORF">DCG58_12485</name>
</gene>
<dbReference type="EMBL" id="DMAN01000280">
    <property type="protein sequence ID" value="HAE27972.1"/>
    <property type="molecule type" value="Genomic_DNA"/>
</dbReference>
<dbReference type="PANTHER" id="PTHR43685">
    <property type="entry name" value="GLYCOSYLTRANSFERASE"/>
    <property type="match status" value="1"/>
</dbReference>
<reference evidence="2 3" key="1">
    <citation type="journal article" date="2018" name="Nat. Biotechnol.">
        <title>A standardized bacterial taxonomy based on genome phylogeny substantially revises the tree of life.</title>
        <authorList>
            <person name="Parks D.H."/>
            <person name="Chuvochina M."/>
            <person name="Waite D.W."/>
            <person name="Rinke C."/>
            <person name="Skarshewski A."/>
            <person name="Chaumeil P.A."/>
            <person name="Hugenholtz P."/>
        </authorList>
    </citation>
    <scope>NUCLEOTIDE SEQUENCE [LARGE SCALE GENOMIC DNA]</scope>
    <source>
        <strain evidence="2">UBA8733</strain>
    </source>
</reference>
<dbReference type="CDD" id="cd00761">
    <property type="entry name" value="Glyco_tranf_GTA_type"/>
    <property type="match status" value="1"/>
</dbReference>
<dbReference type="InterPro" id="IPR029044">
    <property type="entry name" value="Nucleotide-diphossugar_trans"/>
</dbReference>
<evidence type="ECO:0000259" key="1">
    <source>
        <dbReference type="Pfam" id="PF00535"/>
    </source>
</evidence>
<dbReference type="Pfam" id="PF00535">
    <property type="entry name" value="Glycos_transf_2"/>
    <property type="match status" value="1"/>
</dbReference>
<proteinExistence type="predicted"/>
<name>A0A3B9GZU9_9PROT</name>
<evidence type="ECO:0000313" key="2">
    <source>
        <dbReference type="EMBL" id="HAE27972.1"/>
    </source>
</evidence>
<accession>A0A3B9GZU9</accession>
<dbReference type="AlphaFoldDB" id="A0A3B9GZU9"/>
<sequence length="431" mass="48216">MYWKGPVLTKSNSTPAPSVSVILPTFNRAHLIAASIMSLFEQTYPISEILVVDDGSTDNTEAVVAGFADRVRYVRQENGGKNAAINTGLKGVEGDLVWIMDDDDLAPRDALERLVAPFIADPSTAITYGALQKFREDDVTGEIYYEMTHPYPPEDGRSFFVRIMEDCYITGQPCLLVRRSCYNEIFPLPEKNVISEDYAVLLLLARRWSATRVDGVTLLQRQHDGPRGPAEIRYAAESRNARWSQADTELLRNLLPRVSLDELAGRPGAELRDARERRQALFQKATIAARKKLWPMALEAVREGVKEAPKAPLSDRDQLILGRMLGCRYGLDELLEAPEILDDLRDAFSGLSEQHKAVGDIAALLPYLAKVALSEGDIRKAMGFLRLYFRFAGFVRGSQLVIWKAWRKLSGQEQTTPEEKSYTGGRIGEAH</sequence>